<dbReference type="GO" id="GO:0005634">
    <property type="term" value="C:nucleus"/>
    <property type="evidence" value="ECO:0007669"/>
    <property type="project" value="EnsemblFungi"/>
</dbReference>
<dbReference type="GO" id="GO:0042802">
    <property type="term" value="F:identical protein binding"/>
    <property type="evidence" value="ECO:0007669"/>
    <property type="project" value="EnsemblFungi"/>
</dbReference>
<dbReference type="OrthoDB" id="7848332at2759"/>
<dbReference type="STRING" id="747676.F4RWG8"/>
<sequence length="377" mass="42734">MASTNGLEIKPEPSSSDVPMEQALTSKDYYSDSYAHFGIHEEMLKDEVRTLSYRNSMWWNKHLFKDKVVLDVGCGTGILCMFAAKAGAAKVIGIDMSDIIHQAQKIVKANGFEDTITLIKGKLEDVELPVQKVDIIISEWMGYFLLYESMLDTVLLARDKYLKPDGLMFPDSATLFLAGLEDEAYKSEKIGFWDDVYGFDYSCIKELALREPLVDTVELRSVVTNPCPVRTFDLLTVTKEDLSFTAPFNLEATRKDYVHAILGWFDVSFRACHKPVSFSTGPHAKYTHWKQTVFYLKDMLTVNKGDVVNGTIAVRPNSKNHRDLDIDISYECQKLITLTRIQYHEAKFIGIESSPFHKPKITPKNARKSETVPTEPS</sequence>
<keyword evidence="2 6" id="KW-0489">Methyltransferase</keyword>
<dbReference type="FunFam" id="3.40.50.150:FF:000003">
    <property type="entry name" value="Blast:Protein arginine N-methyltransferase 1"/>
    <property type="match status" value="1"/>
</dbReference>
<dbReference type="eggNOG" id="KOG1499">
    <property type="taxonomic scope" value="Eukaryota"/>
</dbReference>
<keyword evidence="3 6" id="KW-0808">Transferase</keyword>
<feature type="domain" description="Methyltransferase" evidence="7">
    <location>
        <begin position="69"/>
        <end position="166"/>
    </location>
</feature>
<dbReference type="PANTHER" id="PTHR11006">
    <property type="entry name" value="PROTEIN ARGININE N-METHYLTRANSFERASE"/>
    <property type="match status" value="1"/>
</dbReference>
<protein>
    <recommendedName>
        <fullName evidence="1">type I protein arginine methyltransferase</fullName>
        <ecNumber evidence="1">2.1.1.319</ecNumber>
    </recommendedName>
</protein>
<dbReference type="Pfam" id="PF22528">
    <property type="entry name" value="PRMT_C"/>
    <property type="match status" value="1"/>
</dbReference>
<dbReference type="InterPro" id="IPR025799">
    <property type="entry name" value="Arg_MeTrfase"/>
</dbReference>
<dbReference type="InParanoid" id="F4RWG8"/>
<proteinExistence type="predicted"/>
<evidence type="ECO:0000256" key="5">
    <source>
        <dbReference type="ARBA" id="ARBA00049303"/>
    </source>
</evidence>
<evidence type="ECO:0000313" key="9">
    <source>
        <dbReference type="EMBL" id="EGG03281.1"/>
    </source>
</evidence>
<dbReference type="InterPro" id="IPR029063">
    <property type="entry name" value="SAM-dependent_MTases_sf"/>
</dbReference>
<dbReference type="GeneID" id="18923764"/>
<dbReference type="GO" id="GO:0042054">
    <property type="term" value="F:histone methyltransferase activity"/>
    <property type="evidence" value="ECO:0007669"/>
    <property type="project" value="TreeGrafter"/>
</dbReference>
<evidence type="ECO:0000259" key="8">
    <source>
        <dbReference type="Pfam" id="PF22528"/>
    </source>
</evidence>
<dbReference type="RefSeq" id="XP_007413416.1">
    <property type="nucleotide sequence ID" value="XM_007413354.1"/>
</dbReference>
<dbReference type="InterPro" id="IPR055135">
    <property type="entry name" value="PRMT_dom"/>
</dbReference>
<dbReference type="GO" id="GO:0035241">
    <property type="term" value="F:protein-arginine omega-N monomethyltransferase activity"/>
    <property type="evidence" value="ECO:0007669"/>
    <property type="project" value="EnsemblFungi"/>
</dbReference>
<gene>
    <name evidence="9" type="ORF">MELLADRAFT_109436</name>
</gene>
<name>F4RWG8_MELLP</name>
<dbReference type="EC" id="2.1.1.319" evidence="1"/>
<keyword evidence="10" id="KW-1185">Reference proteome</keyword>
<dbReference type="Gene3D" id="2.70.160.11">
    <property type="entry name" value="Hnrnp arginine n-methyltransferase1"/>
    <property type="match status" value="1"/>
</dbReference>
<dbReference type="InterPro" id="IPR041698">
    <property type="entry name" value="Methyltransf_25"/>
</dbReference>
<evidence type="ECO:0000256" key="2">
    <source>
        <dbReference type="ARBA" id="ARBA00022603"/>
    </source>
</evidence>
<organism evidence="10">
    <name type="scientific">Melampsora larici-populina (strain 98AG31 / pathotype 3-4-7)</name>
    <name type="common">Poplar leaf rust fungus</name>
    <dbReference type="NCBI Taxonomy" id="747676"/>
    <lineage>
        <taxon>Eukaryota</taxon>
        <taxon>Fungi</taxon>
        <taxon>Dikarya</taxon>
        <taxon>Basidiomycota</taxon>
        <taxon>Pucciniomycotina</taxon>
        <taxon>Pucciniomycetes</taxon>
        <taxon>Pucciniales</taxon>
        <taxon>Melampsoraceae</taxon>
        <taxon>Melampsora</taxon>
    </lineage>
</organism>
<evidence type="ECO:0000313" key="10">
    <source>
        <dbReference type="Proteomes" id="UP000001072"/>
    </source>
</evidence>
<dbReference type="CDD" id="cd02440">
    <property type="entry name" value="AdoMet_MTases"/>
    <property type="match status" value="1"/>
</dbReference>
<evidence type="ECO:0000256" key="4">
    <source>
        <dbReference type="ARBA" id="ARBA00022691"/>
    </source>
</evidence>
<dbReference type="SUPFAM" id="SSF53335">
    <property type="entry name" value="S-adenosyl-L-methionine-dependent methyltransferases"/>
    <property type="match status" value="1"/>
</dbReference>
<dbReference type="GO" id="GO:0046656">
    <property type="term" value="P:folic acid biosynthetic process"/>
    <property type="evidence" value="ECO:0007669"/>
    <property type="project" value="EnsemblFungi"/>
</dbReference>
<dbReference type="GO" id="GO:0032259">
    <property type="term" value="P:methylation"/>
    <property type="evidence" value="ECO:0007669"/>
    <property type="project" value="UniProtKB-KW"/>
</dbReference>
<accession>F4RWG8</accession>
<keyword evidence="4 6" id="KW-0949">S-adenosyl-L-methionine</keyword>
<dbReference type="KEGG" id="mlr:MELLADRAFT_109436"/>
<dbReference type="GO" id="GO:0032968">
    <property type="term" value="P:positive regulation of transcription elongation by RNA polymerase II"/>
    <property type="evidence" value="ECO:0007669"/>
    <property type="project" value="EnsemblFungi"/>
</dbReference>
<feature type="domain" description="Protein arginine N-methyltransferase" evidence="8">
    <location>
        <begin position="171"/>
        <end position="333"/>
    </location>
</feature>
<dbReference type="GO" id="GO:0060567">
    <property type="term" value="P:negative regulation of termination of DNA-templated transcription"/>
    <property type="evidence" value="ECO:0007669"/>
    <property type="project" value="EnsemblFungi"/>
</dbReference>
<dbReference type="EMBL" id="GL883125">
    <property type="protein sequence ID" value="EGG03281.1"/>
    <property type="molecule type" value="Genomic_DNA"/>
</dbReference>
<dbReference type="FunCoup" id="F4RWG8">
    <property type="interactions" value="636"/>
</dbReference>
<dbReference type="PANTHER" id="PTHR11006:SF53">
    <property type="entry name" value="PROTEIN ARGININE N-METHYLTRANSFERASE 3"/>
    <property type="match status" value="1"/>
</dbReference>
<dbReference type="AlphaFoldDB" id="F4RWG8"/>
<evidence type="ECO:0000256" key="3">
    <source>
        <dbReference type="ARBA" id="ARBA00022679"/>
    </source>
</evidence>
<dbReference type="VEuPathDB" id="FungiDB:MELLADRAFT_109436"/>
<reference evidence="10" key="1">
    <citation type="journal article" date="2011" name="Proc. Natl. Acad. Sci. U.S.A.">
        <title>Obligate biotrophy features unraveled by the genomic analysis of rust fungi.</title>
        <authorList>
            <person name="Duplessis S."/>
            <person name="Cuomo C.A."/>
            <person name="Lin Y.-C."/>
            <person name="Aerts A."/>
            <person name="Tisserant E."/>
            <person name="Veneault-Fourrey C."/>
            <person name="Joly D.L."/>
            <person name="Hacquard S."/>
            <person name="Amselem J."/>
            <person name="Cantarel B.L."/>
            <person name="Chiu R."/>
            <person name="Coutinho P.M."/>
            <person name="Feau N."/>
            <person name="Field M."/>
            <person name="Frey P."/>
            <person name="Gelhaye E."/>
            <person name="Goldberg J."/>
            <person name="Grabherr M.G."/>
            <person name="Kodira C.D."/>
            <person name="Kohler A."/>
            <person name="Kuees U."/>
            <person name="Lindquist E.A."/>
            <person name="Lucas S.M."/>
            <person name="Mago R."/>
            <person name="Mauceli E."/>
            <person name="Morin E."/>
            <person name="Murat C."/>
            <person name="Pangilinan J.L."/>
            <person name="Park R."/>
            <person name="Pearson M."/>
            <person name="Quesneville H."/>
            <person name="Rouhier N."/>
            <person name="Sakthikumar S."/>
            <person name="Salamov A.A."/>
            <person name="Schmutz J."/>
            <person name="Selles B."/>
            <person name="Shapiro H."/>
            <person name="Tanguay P."/>
            <person name="Tuskan G.A."/>
            <person name="Henrissat B."/>
            <person name="Van de Peer Y."/>
            <person name="Rouze P."/>
            <person name="Ellis J.G."/>
            <person name="Dodds P.N."/>
            <person name="Schein J.E."/>
            <person name="Zhong S."/>
            <person name="Hamelin R.C."/>
            <person name="Grigoriev I.V."/>
            <person name="Szabo L.J."/>
            <person name="Martin F."/>
        </authorList>
    </citation>
    <scope>NUCLEOTIDE SEQUENCE [LARGE SCALE GENOMIC DNA]</scope>
    <source>
        <strain evidence="10">98AG31 / pathotype 3-4-7</strain>
    </source>
</reference>
<evidence type="ECO:0000259" key="7">
    <source>
        <dbReference type="Pfam" id="PF13649"/>
    </source>
</evidence>
<dbReference type="GO" id="GO:0006406">
    <property type="term" value="P:mRNA export from nucleus"/>
    <property type="evidence" value="ECO:0007669"/>
    <property type="project" value="EnsemblFungi"/>
</dbReference>
<evidence type="ECO:0000256" key="1">
    <source>
        <dbReference type="ARBA" id="ARBA00011925"/>
    </source>
</evidence>
<dbReference type="GO" id="GO:0035242">
    <property type="term" value="F:protein-arginine omega-N asymmetric methyltransferase activity"/>
    <property type="evidence" value="ECO:0007669"/>
    <property type="project" value="UniProtKB-EC"/>
</dbReference>
<dbReference type="Gene3D" id="3.40.50.150">
    <property type="entry name" value="Vaccinia Virus protein VP39"/>
    <property type="match status" value="1"/>
</dbReference>
<dbReference type="HOGENOM" id="CLU_017375_1_2_1"/>
<dbReference type="Proteomes" id="UP000001072">
    <property type="component" value="Unassembled WGS sequence"/>
</dbReference>
<dbReference type="Pfam" id="PF13649">
    <property type="entry name" value="Methyltransf_25"/>
    <property type="match status" value="1"/>
</dbReference>
<comment type="catalytic activity">
    <reaction evidence="5">
        <text>L-arginyl-[protein] + S-adenosyl-L-methionine = N(omega)-methyl-L-arginyl-[protein] + S-adenosyl-L-homocysteine + H(+)</text>
        <dbReference type="Rhea" id="RHEA:48100"/>
        <dbReference type="Rhea" id="RHEA-COMP:10532"/>
        <dbReference type="Rhea" id="RHEA-COMP:11990"/>
        <dbReference type="ChEBI" id="CHEBI:15378"/>
        <dbReference type="ChEBI" id="CHEBI:29965"/>
        <dbReference type="ChEBI" id="CHEBI:57856"/>
        <dbReference type="ChEBI" id="CHEBI:59789"/>
        <dbReference type="ChEBI" id="CHEBI:65280"/>
    </reaction>
    <physiologicalReaction direction="left-to-right" evidence="5">
        <dbReference type="Rhea" id="RHEA:48101"/>
    </physiologicalReaction>
</comment>
<evidence type="ECO:0000256" key="6">
    <source>
        <dbReference type="PROSITE-ProRule" id="PRU01015"/>
    </source>
</evidence>
<dbReference type="FunFam" id="2.70.160.11:FF:000001">
    <property type="entry name" value="Blast:Protein arginine N-methyltransferase 1"/>
    <property type="match status" value="1"/>
</dbReference>
<dbReference type="PROSITE" id="PS51678">
    <property type="entry name" value="SAM_MT_PRMT"/>
    <property type="match status" value="1"/>
</dbReference>